<dbReference type="InterPro" id="IPR016040">
    <property type="entry name" value="NAD(P)-bd_dom"/>
</dbReference>
<proteinExistence type="predicted"/>
<dbReference type="PANTHER" id="PTHR43355">
    <property type="entry name" value="FLAVIN REDUCTASE (NADPH)"/>
    <property type="match status" value="1"/>
</dbReference>
<sequence>MLRETFRRDRTDQKERTPMRITVFGAAGNVGSRVVAEAVARGHEVTAVVRDRARFPELHPAATARTGDARNVEDIAELSAGQDLVISATRPAPGSEGDLVTVTKALAAGLAGTGVRVLVVGGAATLTLPGGDGATVVDDPDFPADWRPIAQACTEQLAVWRAESEVDWAYLSPAALLEPGERTGRYRLGADELLVDDRGESAISMEDLAVALLDEAERPRHHRTRFTAAY</sequence>
<evidence type="ECO:0000259" key="1">
    <source>
        <dbReference type="Pfam" id="PF13460"/>
    </source>
</evidence>
<dbReference type="InterPro" id="IPR036291">
    <property type="entry name" value="NAD(P)-bd_dom_sf"/>
</dbReference>
<dbReference type="PANTHER" id="PTHR43355:SF2">
    <property type="entry name" value="FLAVIN REDUCTASE (NADPH)"/>
    <property type="match status" value="1"/>
</dbReference>
<dbReference type="Gene3D" id="3.40.50.720">
    <property type="entry name" value="NAD(P)-binding Rossmann-like Domain"/>
    <property type="match status" value="1"/>
</dbReference>
<accession>A0ABV6TZW7</accession>
<reference evidence="2 3" key="1">
    <citation type="submission" date="2024-09" db="EMBL/GenBank/DDBJ databases">
        <authorList>
            <person name="Sun Q."/>
            <person name="Mori K."/>
        </authorList>
    </citation>
    <scope>NUCLEOTIDE SEQUENCE [LARGE SCALE GENOMIC DNA]</scope>
    <source>
        <strain evidence="2 3">JCM 4557</strain>
    </source>
</reference>
<dbReference type="Pfam" id="PF13460">
    <property type="entry name" value="NAD_binding_10"/>
    <property type="match status" value="1"/>
</dbReference>
<comment type="caution">
    <text evidence="2">The sequence shown here is derived from an EMBL/GenBank/DDBJ whole genome shotgun (WGS) entry which is preliminary data.</text>
</comment>
<protein>
    <submittedName>
        <fullName evidence="2">NAD(P)-dependent oxidoreductase</fullName>
    </submittedName>
</protein>
<dbReference type="InterPro" id="IPR051606">
    <property type="entry name" value="Polyketide_Oxido-like"/>
</dbReference>
<dbReference type="CDD" id="cd05244">
    <property type="entry name" value="BVR-B_like_SDR_a"/>
    <property type="match status" value="1"/>
</dbReference>
<organism evidence="2 3">
    <name type="scientific">Streptomyces noboritoensis</name>
    <dbReference type="NCBI Taxonomy" id="67337"/>
    <lineage>
        <taxon>Bacteria</taxon>
        <taxon>Bacillati</taxon>
        <taxon>Actinomycetota</taxon>
        <taxon>Actinomycetes</taxon>
        <taxon>Kitasatosporales</taxon>
        <taxon>Streptomycetaceae</taxon>
        <taxon>Streptomyces</taxon>
    </lineage>
</organism>
<dbReference type="EMBL" id="JBHMQV010000009">
    <property type="protein sequence ID" value="MFC0849980.1"/>
    <property type="molecule type" value="Genomic_DNA"/>
</dbReference>
<name>A0ABV6TZW7_9ACTN</name>
<gene>
    <name evidence="2" type="ORF">ACFH04_40610</name>
</gene>
<evidence type="ECO:0000313" key="3">
    <source>
        <dbReference type="Proteomes" id="UP001589887"/>
    </source>
</evidence>
<dbReference type="RefSeq" id="WP_394323951.1">
    <property type="nucleotide sequence ID" value="NZ_JBHMQV010000009.1"/>
</dbReference>
<evidence type="ECO:0000313" key="2">
    <source>
        <dbReference type="EMBL" id="MFC0849980.1"/>
    </source>
</evidence>
<feature type="domain" description="NAD(P)-binding" evidence="1">
    <location>
        <begin position="25"/>
        <end position="217"/>
    </location>
</feature>
<dbReference type="Proteomes" id="UP001589887">
    <property type="component" value="Unassembled WGS sequence"/>
</dbReference>
<keyword evidence="3" id="KW-1185">Reference proteome</keyword>
<dbReference type="SUPFAM" id="SSF51735">
    <property type="entry name" value="NAD(P)-binding Rossmann-fold domains"/>
    <property type="match status" value="1"/>
</dbReference>